<feature type="domain" description="SUF system FeS cluster assembly SufBD core" evidence="1">
    <location>
        <begin position="96"/>
        <end position="321"/>
    </location>
</feature>
<keyword evidence="3" id="KW-1185">Reference proteome</keyword>
<dbReference type="Pfam" id="PF01458">
    <property type="entry name" value="SUFBD_core"/>
    <property type="match status" value="1"/>
</dbReference>
<reference evidence="2" key="1">
    <citation type="journal article" date="2020" name="Appl. Environ. Microbiol.">
        <title>Medium-Chain Fatty Acid Synthesis by 'Candidatus Weimeria bifida' gen. nov., sp. nov., and 'Candidatus Pseudoramibacter fermentans' sp. nov.</title>
        <authorList>
            <person name="Scarborough M.J."/>
            <person name="Myers K.S."/>
            <person name="Donohue T.J."/>
            <person name="Noguera D.R."/>
        </authorList>
    </citation>
    <scope>NUCLEOTIDE SEQUENCE</scope>
    <source>
        <strain evidence="2">LCO1.1</strain>
    </source>
</reference>
<dbReference type="PANTHER" id="PTHR43575:SF1">
    <property type="entry name" value="PROTEIN ABCI7, CHLOROPLASTIC"/>
    <property type="match status" value="1"/>
</dbReference>
<dbReference type="GO" id="GO:0016226">
    <property type="term" value="P:iron-sulfur cluster assembly"/>
    <property type="evidence" value="ECO:0007669"/>
    <property type="project" value="InterPro"/>
</dbReference>
<dbReference type="InterPro" id="IPR037284">
    <property type="entry name" value="SUF_FeS_clus_asmbl_SufBD_sf"/>
</dbReference>
<dbReference type="AlphaFoldDB" id="A0A6N7IXC5"/>
<sequence>MSDLKLNVLPSPTWNWLRMNDTNYQMKSADGYASPSSIVTASGVSENDGIFPADFDGGVGHDFSKALDQTNKSAEVFDINADTTDPLKIAFKYDDDSTLANRFVINLAENKKATVIMNFEAEKSAGQYSSQVAANIAKGAELTVVQIMRFSHEATFLNDIGTEIDDKGKFNLVQIVLGGKNVFLGVKNHMSGAGSAIDMKLGYYMTGDDNLDVNYVASHTGKRTLSDIYVNGVLRDRAQKTFRGTIDLIKGCKGAKGNELEDVLLMDKPVRNKTIPVILCAEEDVEGNHGATIGKLAKDLLFYLESRGMSREAVYEMMARARIDAIASNISDEDTKKRVGEYLDEFRR</sequence>
<dbReference type="SUPFAM" id="SSF101960">
    <property type="entry name" value="Stabilizer of iron transporter SufD"/>
    <property type="match status" value="1"/>
</dbReference>
<dbReference type="Proteomes" id="UP000460257">
    <property type="component" value="Unassembled WGS sequence"/>
</dbReference>
<protein>
    <submittedName>
        <fullName evidence="2">SufD family Fe-S cluster assembly protein</fullName>
    </submittedName>
</protein>
<evidence type="ECO:0000313" key="3">
    <source>
        <dbReference type="Proteomes" id="UP000460257"/>
    </source>
</evidence>
<evidence type="ECO:0000259" key="1">
    <source>
        <dbReference type="Pfam" id="PF01458"/>
    </source>
</evidence>
<name>A0A6N7IXC5_9FIRM</name>
<dbReference type="PANTHER" id="PTHR43575">
    <property type="entry name" value="PROTEIN ABCI7, CHLOROPLASTIC"/>
    <property type="match status" value="1"/>
</dbReference>
<dbReference type="InterPro" id="IPR055346">
    <property type="entry name" value="Fe-S_cluster_assembly_SufBD"/>
</dbReference>
<gene>
    <name evidence="2" type="ORF">FRC54_02655</name>
</gene>
<organism evidence="2 3">
    <name type="scientific">Candidatus Weimeria bifida</name>
    <dbReference type="NCBI Taxonomy" id="2599074"/>
    <lineage>
        <taxon>Bacteria</taxon>
        <taxon>Bacillati</taxon>
        <taxon>Bacillota</taxon>
        <taxon>Clostridia</taxon>
        <taxon>Lachnospirales</taxon>
        <taxon>Lachnospiraceae</taxon>
        <taxon>Candidatus Weimeria</taxon>
    </lineage>
</organism>
<comment type="caution">
    <text evidence="2">The sequence shown here is derived from an EMBL/GenBank/DDBJ whole genome shotgun (WGS) entry which is preliminary data.</text>
</comment>
<accession>A0A6N7IXC5</accession>
<proteinExistence type="predicted"/>
<dbReference type="EMBL" id="VOGC01000002">
    <property type="protein sequence ID" value="MQN00879.1"/>
    <property type="molecule type" value="Genomic_DNA"/>
</dbReference>
<evidence type="ECO:0000313" key="2">
    <source>
        <dbReference type="EMBL" id="MQN00879.1"/>
    </source>
</evidence>
<dbReference type="InterPro" id="IPR000825">
    <property type="entry name" value="SUF_FeS_clus_asmbl_SufBD_core"/>
</dbReference>